<dbReference type="EMBL" id="CABVJB010000008">
    <property type="protein sequence ID" value="VVQ11872.1"/>
    <property type="molecule type" value="Genomic_DNA"/>
</dbReference>
<protein>
    <submittedName>
        <fullName evidence="1">Uncharacterized protein</fullName>
    </submittedName>
</protein>
<reference evidence="1 2" key="1">
    <citation type="submission" date="2019-09" db="EMBL/GenBank/DDBJ databases">
        <authorList>
            <person name="Chandra G."/>
            <person name="Truman W A."/>
        </authorList>
    </citation>
    <scope>NUCLEOTIDE SEQUENCE [LARGE SCALE GENOMIC DNA]</scope>
    <source>
        <strain evidence="1">PS922</strain>
    </source>
</reference>
<sequence>MEPGQGDEMVTDREIALEQALVAIIGAAIASGLDVKSLMDNAAAGLLGNASYRWVGHPHVSNALQVMIVAHAQALDTMPPQ</sequence>
<gene>
    <name evidence="1" type="ORF">PS922_04899</name>
</gene>
<name>A0A5E7UK74_PSEFL</name>
<accession>A0A5E7UK74</accession>
<organism evidence="1 2">
    <name type="scientific">Pseudomonas fluorescens</name>
    <dbReference type="NCBI Taxonomy" id="294"/>
    <lineage>
        <taxon>Bacteria</taxon>
        <taxon>Pseudomonadati</taxon>
        <taxon>Pseudomonadota</taxon>
        <taxon>Gammaproteobacteria</taxon>
        <taxon>Pseudomonadales</taxon>
        <taxon>Pseudomonadaceae</taxon>
        <taxon>Pseudomonas</taxon>
    </lineage>
</organism>
<evidence type="ECO:0000313" key="2">
    <source>
        <dbReference type="Proteomes" id="UP000325565"/>
    </source>
</evidence>
<dbReference type="AlphaFoldDB" id="A0A5E7UK74"/>
<proteinExistence type="predicted"/>
<dbReference type="Proteomes" id="UP000325565">
    <property type="component" value="Unassembled WGS sequence"/>
</dbReference>
<evidence type="ECO:0000313" key="1">
    <source>
        <dbReference type="EMBL" id="VVQ11872.1"/>
    </source>
</evidence>